<dbReference type="EMBL" id="HBGV01018009">
    <property type="protein sequence ID" value="CAD9514919.1"/>
    <property type="molecule type" value="Transcribed_RNA"/>
</dbReference>
<sequence length="242" mass="27465">MVMHSPRFFILASRNVVTSTRYSTSSPSSTKVGSTVGGALAGGFQVEHLQQWAAHHWDDDNNSGKRRRRNQLYHDEVEEEHLPYADLYSHAISSKCADWLHHSRVDPSNELAHAFFGSKHFLPERFILSSIAPSSTERTVPDPLCINDSFLFWKVAVKSPLEIIFTWQVNDKNKLLRGCTMLSCDPKIKKVYHGNCLDASVKQSKVFENIVLPFHDKYARFLLGGMVKELEAKSSLVMEKES</sequence>
<dbReference type="AlphaFoldDB" id="A0A7S2N1V9"/>
<evidence type="ECO:0000313" key="1">
    <source>
        <dbReference type="EMBL" id="CAD9514919.1"/>
    </source>
</evidence>
<protein>
    <submittedName>
        <fullName evidence="1">Uncharacterized protein</fullName>
    </submittedName>
</protein>
<gene>
    <name evidence="1" type="ORF">HTAM1171_LOCUS11127</name>
</gene>
<accession>A0A7S2N1V9</accession>
<reference evidence="1" key="1">
    <citation type="submission" date="2021-01" db="EMBL/GenBank/DDBJ databases">
        <authorList>
            <person name="Corre E."/>
            <person name="Pelletier E."/>
            <person name="Niang G."/>
            <person name="Scheremetjew M."/>
            <person name="Finn R."/>
            <person name="Kale V."/>
            <person name="Holt S."/>
            <person name="Cochrane G."/>
            <person name="Meng A."/>
            <person name="Brown T."/>
            <person name="Cohen L."/>
        </authorList>
    </citation>
    <scope>NUCLEOTIDE SEQUENCE</scope>
    <source>
        <strain evidence="1">CCMP826</strain>
    </source>
</reference>
<proteinExistence type="predicted"/>
<organism evidence="1">
    <name type="scientific">Helicotheca tamesis</name>
    <dbReference type="NCBI Taxonomy" id="374047"/>
    <lineage>
        <taxon>Eukaryota</taxon>
        <taxon>Sar</taxon>
        <taxon>Stramenopiles</taxon>
        <taxon>Ochrophyta</taxon>
        <taxon>Bacillariophyta</taxon>
        <taxon>Mediophyceae</taxon>
        <taxon>Lithodesmiophycidae</taxon>
        <taxon>Lithodesmiales</taxon>
        <taxon>Lithodesmiaceae</taxon>
        <taxon>Helicotheca</taxon>
    </lineage>
</organism>
<name>A0A7S2N1V9_9STRA</name>